<comment type="caution">
    <text evidence="3">The sequence shown here is derived from an EMBL/GenBank/DDBJ whole genome shotgun (WGS) entry which is preliminary data.</text>
</comment>
<feature type="domain" description="BSD" evidence="2">
    <location>
        <begin position="210"/>
        <end position="262"/>
    </location>
</feature>
<protein>
    <recommendedName>
        <fullName evidence="2">BSD domain-containing protein</fullName>
    </recommendedName>
</protein>
<evidence type="ECO:0000259" key="2">
    <source>
        <dbReference type="PROSITE" id="PS50858"/>
    </source>
</evidence>
<dbReference type="Gene3D" id="1.10.3970.10">
    <property type="entry name" value="BSD domain"/>
    <property type="match status" value="1"/>
</dbReference>
<gene>
    <name evidence="3" type="ORF">HHK36_026647</name>
</gene>
<feature type="region of interest" description="Disordered" evidence="1">
    <location>
        <begin position="1"/>
        <end position="61"/>
    </location>
</feature>
<evidence type="ECO:0000313" key="3">
    <source>
        <dbReference type="EMBL" id="KAF8387981.1"/>
    </source>
</evidence>
<dbReference type="PANTHER" id="PTHR16019:SF5">
    <property type="entry name" value="BSD DOMAIN-CONTAINING PROTEIN 1"/>
    <property type="match status" value="1"/>
</dbReference>
<evidence type="ECO:0000313" key="4">
    <source>
        <dbReference type="Proteomes" id="UP000655225"/>
    </source>
</evidence>
<feature type="compositionally biased region" description="Acidic residues" evidence="1">
    <location>
        <begin position="455"/>
        <end position="474"/>
    </location>
</feature>
<dbReference type="PROSITE" id="PS50858">
    <property type="entry name" value="BSD"/>
    <property type="match status" value="1"/>
</dbReference>
<dbReference type="Proteomes" id="UP000655225">
    <property type="component" value="Unassembled WGS sequence"/>
</dbReference>
<keyword evidence="4" id="KW-1185">Reference proteome</keyword>
<dbReference type="Pfam" id="PF03909">
    <property type="entry name" value="BSD"/>
    <property type="match status" value="1"/>
</dbReference>
<dbReference type="InterPro" id="IPR051494">
    <property type="entry name" value="BSD_domain-containing"/>
</dbReference>
<feature type="compositionally biased region" description="Acidic residues" evidence="1">
    <location>
        <begin position="32"/>
        <end position="47"/>
    </location>
</feature>
<accession>A0A834YLR2</accession>
<dbReference type="GO" id="GO:0005737">
    <property type="term" value="C:cytoplasm"/>
    <property type="evidence" value="ECO:0007669"/>
    <property type="project" value="TreeGrafter"/>
</dbReference>
<feature type="compositionally biased region" description="Low complexity" evidence="1">
    <location>
        <begin position="48"/>
        <end position="60"/>
    </location>
</feature>
<feature type="region of interest" description="Disordered" evidence="1">
    <location>
        <begin position="336"/>
        <end position="474"/>
    </location>
</feature>
<dbReference type="OrthoDB" id="73788at2759"/>
<proteinExistence type="predicted"/>
<dbReference type="InterPro" id="IPR035925">
    <property type="entry name" value="BSD_dom_sf"/>
</dbReference>
<dbReference type="OMA" id="SMVDKKE"/>
<feature type="region of interest" description="Disordered" evidence="1">
    <location>
        <begin position="301"/>
        <end position="324"/>
    </location>
</feature>
<evidence type="ECO:0000256" key="1">
    <source>
        <dbReference type="SAM" id="MobiDB-lite"/>
    </source>
</evidence>
<reference evidence="3 4" key="1">
    <citation type="submission" date="2020-04" db="EMBL/GenBank/DDBJ databases">
        <title>Plant Genome Project.</title>
        <authorList>
            <person name="Zhang R.-G."/>
        </authorList>
    </citation>
    <scope>NUCLEOTIDE SEQUENCE [LARGE SCALE GENOMIC DNA]</scope>
    <source>
        <strain evidence="3">YNK0</strain>
        <tissue evidence="3">Leaf</tissue>
    </source>
</reference>
<dbReference type="InterPro" id="IPR005607">
    <property type="entry name" value="BSD_dom"/>
</dbReference>
<dbReference type="EMBL" id="JABCRI010000020">
    <property type="protein sequence ID" value="KAF8387981.1"/>
    <property type="molecule type" value="Genomic_DNA"/>
</dbReference>
<dbReference type="AlphaFoldDB" id="A0A834YLR2"/>
<name>A0A834YLR2_TETSI</name>
<feature type="compositionally biased region" description="Acidic residues" evidence="1">
    <location>
        <begin position="416"/>
        <end position="431"/>
    </location>
</feature>
<dbReference type="SMART" id="SM00751">
    <property type="entry name" value="BSD"/>
    <property type="match status" value="1"/>
</dbReference>
<feature type="compositionally biased region" description="Basic and acidic residues" evidence="1">
    <location>
        <begin position="361"/>
        <end position="405"/>
    </location>
</feature>
<feature type="compositionally biased region" description="Basic and acidic residues" evidence="1">
    <location>
        <begin position="338"/>
        <end position="348"/>
    </location>
</feature>
<sequence>MDFFKSVFSDDPEPSNIEKTDRSASASPKESYEEEDPDREASFDENDSNPSSNPNPSGGSAWSFGGLIKTFASKSESVIQTYRRDLEEFGSGLKKETAAIREAASRAVKELPVSIEVGASVAQESLESVGQAIDDIGSSVWKGTSEIISHGKDVLLAPDLESDSSDSQHFSNQSMNSKRYSRFDAQVHAIQTDLNTYCDEPEDLVEFNNWKSGLVLDEKAEEIENLFEENGVIEGIYTKLVPNTVDHEIFWSRYFYKVHKLKQAEDARANLVKRAISGEEEEDLSWDVDDDEEVNVSELKDNSAENKGLEEKDPSEFVSDKKYDEKLPVGNSEVVVEMGEKSSSREIDEGVVSESISDNGSDEKVILEGKEEVPELKSDESVAKTDDNMFLEGKTDPSESCKDSDFSVVSSQPSLPEEEDLGWDEIEDLGSNDEKKVTLGGSPNRGDLRRRLSAAEEEEDLSWDIEDDDEPVKH</sequence>
<dbReference type="PANTHER" id="PTHR16019">
    <property type="entry name" value="SYNAPSE-ASSOCIATED PROTEIN"/>
    <property type="match status" value="1"/>
</dbReference>
<organism evidence="3 4">
    <name type="scientific">Tetracentron sinense</name>
    <name type="common">Spur-leaf</name>
    <dbReference type="NCBI Taxonomy" id="13715"/>
    <lineage>
        <taxon>Eukaryota</taxon>
        <taxon>Viridiplantae</taxon>
        <taxon>Streptophyta</taxon>
        <taxon>Embryophyta</taxon>
        <taxon>Tracheophyta</taxon>
        <taxon>Spermatophyta</taxon>
        <taxon>Magnoliopsida</taxon>
        <taxon>Trochodendrales</taxon>
        <taxon>Trochodendraceae</taxon>
        <taxon>Tetracentron</taxon>
    </lineage>
</organism>
<dbReference type="SUPFAM" id="SSF140383">
    <property type="entry name" value="BSD domain-like"/>
    <property type="match status" value="1"/>
</dbReference>